<dbReference type="Proteomes" id="UP000554235">
    <property type="component" value="Unassembled WGS sequence"/>
</dbReference>
<sequence>MSRQVNLQRAINKLNIGDSLALKEAFAGDVTVERCHRARTNPSGFLSKTFRYPITLLSVMFDTGCVISGSRALDFFIPGSANIDSDWDFYVPGYKESVADMVNVLSLCGVTWESEVDTISSTLLRDGQVEVSSKVLEALLSWIPNSNSEVSTELMGDTIHEILQSFKSLKPALRLAKSYAISRSVDGEVIINPSADKVTYEDSYESCTGESFNMMHGSIETPRGIQSIQLIIGCHYEGIRSCLSFIKDFYASHVQCFIGGWCAAHLYYYHANSKRAVLWQRSRTTTAIEKAIKKYENRGFSFQLSTPDGPVIRRLNDDSSMFIDYGDIYEAFVRKSNLSMLNNWLADRRRNIETIHWVEFQGKIFTMNSPLETCARRRFSFATEKFKLPLVRIRRLADIISLNTTESDHKRTKSYYSSVRKTISGTEWTIREAARSGGVYRALHDANPWSWTM</sequence>
<reference evidence="1 2" key="1">
    <citation type="submission" date="2020-01" db="EMBL/GenBank/DDBJ databases">
        <title>Identification and distribution of gene clusters putatively required for synthesis of sphingolipid metabolism inhibitors in phylogenetically diverse species of the filamentous fungus Fusarium.</title>
        <authorList>
            <person name="Kim H.-S."/>
            <person name="Busman M."/>
            <person name="Brown D.W."/>
            <person name="Divon H."/>
            <person name="Uhlig S."/>
            <person name="Proctor R.H."/>
        </authorList>
    </citation>
    <scope>NUCLEOTIDE SEQUENCE [LARGE SCALE GENOMIC DNA]</scope>
    <source>
        <strain evidence="1 2">NRRL 20459</strain>
    </source>
</reference>
<protein>
    <submittedName>
        <fullName evidence="1">Uncharacterized protein</fullName>
    </submittedName>
</protein>
<gene>
    <name evidence="1" type="ORF">FALBO_4861</name>
</gene>
<organism evidence="1 2">
    <name type="scientific">Fusarium albosuccineum</name>
    <dbReference type="NCBI Taxonomy" id="1237068"/>
    <lineage>
        <taxon>Eukaryota</taxon>
        <taxon>Fungi</taxon>
        <taxon>Dikarya</taxon>
        <taxon>Ascomycota</taxon>
        <taxon>Pezizomycotina</taxon>
        <taxon>Sordariomycetes</taxon>
        <taxon>Hypocreomycetidae</taxon>
        <taxon>Hypocreales</taxon>
        <taxon>Nectriaceae</taxon>
        <taxon>Fusarium</taxon>
        <taxon>Fusarium decemcellulare species complex</taxon>
    </lineage>
</organism>
<keyword evidence="2" id="KW-1185">Reference proteome</keyword>
<dbReference type="OrthoDB" id="4883757at2759"/>
<comment type="caution">
    <text evidence="1">The sequence shown here is derived from an EMBL/GenBank/DDBJ whole genome shotgun (WGS) entry which is preliminary data.</text>
</comment>
<name>A0A8H4PKL4_9HYPO</name>
<dbReference type="AlphaFoldDB" id="A0A8H4PKL4"/>
<evidence type="ECO:0000313" key="2">
    <source>
        <dbReference type="Proteomes" id="UP000554235"/>
    </source>
</evidence>
<proteinExistence type="predicted"/>
<accession>A0A8H4PKL4</accession>
<evidence type="ECO:0000313" key="1">
    <source>
        <dbReference type="EMBL" id="KAF4468242.1"/>
    </source>
</evidence>
<dbReference type="EMBL" id="JAADYS010000637">
    <property type="protein sequence ID" value="KAF4468242.1"/>
    <property type="molecule type" value="Genomic_DNA"/>
</dbReference>